<protein>
    <submittedName>
        <fullName evidence="3">Protein-tyrosine sulfotransferase</fullName>
    </submittedName>
</protein>
<gene>
    <name evidence="1" type="ORF">ACOC_LOCUS7764</name>
</gene>
<dbReference type="Proteomes" id="UP000267027">
    <property type="component" value="Unassembled WGS sequence"/>
</dbReference>
<proteinExistence type="predicted"/>
<name>A0A0R3PQU1_ANGCS</name>
<reference evidence="3" key="1">
    <citation type="submission" date="2017-02" db="UniProtKB">
        <authorList>
            <consortium name="WormBaseParasite"/>
        </authorList>
    </citation>
    <scope>IDENTIFICATION</scope>
</reference>
<keyword evidence="2" id="KW-1185">Reference proteome</keyword>
<dbReference type="OrthoDB" id="5847909at2759"/>
<evidence type="ECO:0000313" key="3">
    <source>
        <dbReference type="WBParaSite" id="ACOC_0000776301-mRNA-1"/>
    </source>
</evidence>
<sequence length="126" mass="14250">MQRHSGDDDIKVAILARDPKIPTCKLLEAFWIKAKNPTMNSREECPKIRRDLAPYLRIVRQCGEVQTSTICDSERLFFLGGSQVKKAVGFREVVGLVITVEIFHHSVCAVEAFDLVCCLLVYPSRL</sequence>
<reference evidence="1 2" key="2">
    <citation type="submission" date="2018-11" db="EMBL/GenBank/DDBJ databases">
        <authorList>
            <consortium name="Pathogen Informatics"/>
        </authorList>
    </citation>
    <scope>NUCLEOTIDE SEQUENCE [LARGE SCALE GENOMIC DNA]</scope>
    <source>
        <strain evidence="1 2">Costa Rica</strain>
    </source>
</reference>
<evidence type="ECO:0000313" key="1">
    <source>
        <dbReference type="EMBL" id="VDM59349.1"/>
    </source>
</evidence>
<dbReference type="AlphaFoldDB" id="A0A0R3PQU1"/>
<dbReference type="EMBL" id="UYYA01004073">
    <property type="protein sequence ID" value="VDM59349.1"/>
    <property type="molecule type" value="Genomic_DNA"/>
</dbReference>
<dbReference type="WBParaSite" id="ACOC_0000776301-mRNA-1">
    <property type="protein sequence ID" value="ACOC_0000776301-mRNA-1"/>
    <property type="gene ID" value="ACOC_0000776301"/>
</dbReference>
<accession>A0A0R3PQU1</accession>
<evidence type="ECO:0000313" key="2">
    <source>
        <dbReference type="Proteomes" id="UP000267027"/>
    </source>
</evidence>
<organism evidence="3">
    <name type="scientific">Angiostrongylus costaricensis</name>
    <name type="common">Nematode worm</name>
    <dbReference type="NCBI Taxonomy" id="334426"/>
    <lineage>
        <taxon>Eukaryota</taxon>
        <taxon>Metazoa</taxon>
        <taxon>Ecdysozoa</taxon>
        <taxon>Nematoda</taxon>
        <taxon>Chromadorea</taxon>
        <taxon>Rhabditida</taxon>
        <taxon>Rhabditina</taxon>
        <taxon>Rhabditomorpha</taxon>
        <taxon>Strongyloidea</taxon>
        <taxon>Metastrongylidae</taxon>
        <taxon>Angiostrongylus</taxon>
    </lineage>
</organism>